<gene>
    <name evidence="3" type="ORF">Naga_100144g12</name>
</gene>
<evidence type="ECO:0000259" key="2">
    <source>
        <dbReference type="Pfam" id="PF01764"/>
    </source>
</evidence>
<feature type="domain" description="Fungal lipase-type" evidence="2">
    <location>
        <begin position="261"/>
        <end position="379"/>
    </location>
</feature>
<sequence length="505" mass="56261">MFLQHDYRRWKVVLLKFIGLVQFVRSRQLLRTNDTATPRINNSFIVTHSKERKFSDSPHVLHISSVAGPGPENRLLGVPLGGESISFFPLVQIVLDPRRVQDRSPSRHKLFPSCGFAEPIIDAPGYCPLVRILERGADMNYDSILRGFTTVKNMYETEKEPAQDDESSLPVRMADIGHPLPFQIEDQALIEKERQTAYWYYRNILNLYTYVKRCVQAGTATAKPPPYVPRGYHSQRLIFTSSNGTKDPPIGQSFVKGTHIVVVMRGTIFKTNLVQDETFEYANPSDPGVTSSGLNGRLHKGFFSEALTLTQQIEMGLDAHPTVDLLSFAGHSLGAAYIQLVSPILALRRPDLAVEVWNFGAPPAGDTGFVEQFNALLNLRARSFMYIGNGLVTSAPVPFGIGDIIPQALSLCWPVRGCPGTQNPDMNAAIKYEATGGIVAFYSTDMPNTQEWNRVDQVVTLDSSPSACHGCSYLCWSVQGLDDPEDRCYFAEHPWPCPYTAWDGK</sequence>
<dbReference type="AlphaFoldDB" id="W7TK54"/>
<dbReference type="Proteomes" id="UP000019335">
    <property type="component" value="Chromosome 9"/>
</dbReference>
<organism evidence="3 4">
    <name type="scientific">Nannochloropsis gaditana</name>
    <dbReference type="NCBI Taxonomy" id="72520"/>
    <lineage>
        <taxon>Eukaryota</taxon>
        <taxon>Sar</taxon>
        <taxon>Stramenopiles</taxon>
        <taxon>Ochrophyta</taxon>
        <taxon>Eustigmatophyceae</taxon>
        <taxon>Eustigmatales</taxon>
        <taxon>Monodopsidaceae</taxon>
        <taxon>Nannochloropsis</taxon>
    </lineage>
</organism>
<dbReference type="Pfam" id="PF01764">
    <property type="entry name" value="Lipase_3"/>
    <property type="match status" value="1"/>
</dbReference>
<proteinExistence type="predicted"/>
<dbReference type="InterPro" id="IPR029058">
    <property type="entry name" value="AB_hydrolase_fold"/>
</dbReference>
<dbReference type="GO" id="GO:0006629">
    <property type="term" value="P:lipid metabolic process"/>
    <property type="evidence" value="ECO:0007669"/>
    <property type="project" value="InterPro"/>
</dbReference>
<feature type="chain" id="PRO_5004904339" evidence="1">
    <location>
        <begin position="27"/>
        <end position="505"/>
    </location>
</feature>
<evidence type="ECO:0000256" key="1">
    <source>
        <dbReference type="SAM" id="SignalP"/>
    </source>
</evidence>
<dbReference type="InterPro" id="IPR002921">
    <property type="entry name" value="Fungal_lipase-type"/>
</dbReference>
<evidence type="ECO:0000313" key="4">
    <source>
        <dbReference type="Proteomes" id="UP000019335"/>
    </source>
</evidence>
<reference evidence="3 4" key="1">
    <citation type="journal article" date="2014" name="Mol. Plant">
        <title>Chromosome Scale Genome Assembly and Transcriptome Profiling of Nannochloropsis gaditana in Nitrogen Depletion.</title>
        <authorList>
            <person name="Corteggiani Carpinelli E."/>
            <person name="Telatin A."/>
            <person name="Vitulo N."/>
            <person name="Forcato C."/>
            <person name="D'Angelo M."/>
            <person name="Schiavon R."/>
            <person name="Vezzi A."/>
            <person name="Giacometti G.M."/>
            <person name="Morosinotto T."/>
            <person name="Valle G."/>
        </authorList>
    </citation>
    <scope>NUCLEOTIDE SEQUENCE [LARGE SCALE GENOMIC DNA]</scope>
    <source>
        <strain evidence="3 4">B-31</strain>
    </source>
</reference>
<evidence type="ECO:0000313" key="3">
    <source>
        <dbReference type="EMBL" id="EWM26457.1"/>
    </source>
</evidence>
<feature type="signal peptide" evidence="1">
    <location>
        <begin position="1"/>
        <end position="26"/>
    </location>
</feature>
<name>W7TK54_9STRA</name>
<comment type="caution">
    <text evidence="3">The sequence shown here is derived from an EMBL/GenBank/DDBJ whole genome shotgun (WGS) entry which is preliminary data.</text>
</comment>
<accession>W7TK54</accession>
<keyword evidence="4" id="KW-1185">Reference proteome</keyword>
<dbReference type="Gene3D" id="3.40.50.1820">
    <property type="entry name" value="alpha/beta hydrolase"/>
    <property type="match status" value="1"/>
</dbReference>
<protein>
    <submittedName>
        <fullName evidence="3">Class 3</fullName>
    </submittedName>
</protein>
<keyword evidence="1" id="KW-0732">Signal</keyword>
<dbReference type="OrthoDB" id="184271at2759"/>
<dbReference type="SUPFAM" id="SSF53474">
    <property type="entry name" value="alpha/beta-Hydrolases"/>
    <property type="match status" value="1"/>
</dbReference>
<dbReference type="EMBL" id="AZIL01000650">
    <property type="protein sequence ID" value="EWM26457.1"/>
    <property type="molecule type" value="Genomic_DNA"/>
</dbReference>